<reference evidence="2 3" key="1">
    <citation type="journal article" date="2019" name="Indoor Air">
        <title>Impacts of indoor surface finishes on bacterial viability.</title>
        <authorList>
            <person name="Hu J."/>
            <person name="Maamar S.B."/>
            <person name="Glawe A.J."/>
            <person name="Gottel N."/>
            <person name="Gilbert J.A."/>
            <person name="Hartmann E.M."/>
        </authorList>
    </citation>
    <scope>NUCLEOTIDE SEQUENCE [LARGE SCALE GENOMIC DNA]</scope>
    <source>
        <strain evidence="2 3">AF060A6</strain>
    </source>
</reference>
<dbReference type="Gene3D" id="3.20.20.100">
    <property type="entry name" value="NADP-dependent oxidoreductase domain"/>
    <property type="match status" value="1"/>
</dbReference>
<dbReference type="Pfam" id="PF00248">
    <property type="entry name" value="Aldo_ket_red"/>
    <property type="match status" value="1"/>
</dbReference>
<dbReference type="PRINTS" id="PR00069">
    <property type="entry name" value="ALDKETRDTASE"/>
</dbReference>
<dbReference type="InterPro" id="IPR020471">
    <property type="entry name" value="AKR"/>
</dbReference>
<dbReference type="InterPro" id="IPR053135">
    <property type="entry name" value="AKR2_Oxidoreductase"/>
</dbReference>
<evidence type="ECO:0000313" key="3">
    <source>
        <dbReference type="Proteomes" id="UP000306477"/>
    </source>
</evidence>
<gene>
    <name evidence="2" type="ORF">E1I69_01420</name>
</gene>
<accession>A0A4S3PYK2</accession>
<proteinExistence type="predicted"/>
<dbReference type="SUPFAM" id="SSF51430">
    <property type="entry name" value="NAD(P)-linked oxidoreductase"/>
    <property type="match status" value="1"/>
</dbReference>
<name>A0A4S3PYK2_9BACI</name>
<evidence type="ECO:0000313" key="2">
    <source>
        <dbReference type="EMBL" id="THE15000.1"/>
    </source>
</evidence>
<keyword evidence="3" id="KW-1185">Reference proteome</keyword>
<feature type="domain" description="NADP-dependent oxidoreductase" evidence="1">
    <location>
        <begin position="15"/>
        <end position="296"/>
    </location>
</feature>
<sequence length="307" mass="34595">MDKRRIGASDLYVSKLALGCMSIGTEEKKALQIIDAALDLGINYLDTADLYDQGLNEEFVGKALKSKRQDIILATKVGNRFEVGKEGWSWDPSKKYIKSAVKDSLRRLQTDYIDLYQLHGGTIEDHIDETIETFEELKEEGVIRYYGISSIRPNVIREFVKKSSVVSVMMQYSILDRRPEEQMFSFLKEHEVSVVARGPVAKGLLTNRPVEDASQSIKHNGYLDYSFEELKSVISTIQSDVAGNKPLTEIALQYCLYEDVVASVVTGASSPRQIEKNVEAANAISLTAEEIQKIRERSKASIYTQHR</sequence>
<comment type="caution">
    <text evidence="2">The sequence shown here is derived from an EMBL/GenBank/DDBJ whole genome shotgun (WGS) entry which is preliminary data.</text>
</comment>
<dbReference type="RefSeq" id="WP_136377856.1">
    <property type="nucleotide sequence ID" value="NZ_SLUB01000002.1"/>
</dbReference>
<evidence type="ECO:0000259" key="1">
    <source>
        <dbReference type="Pfam" id="PF00248"/>
    </source>
</evidence>
<dbReference type="PANTHER" id="PTHR43312">
    <property type="entry name" value="D-THREO-ALDOSE 1-DEHYDROGENASE"/>
    <property type="match status" value="1"/>
</dbReference>
<dbReference type="STRING" id="1033734.GCA_000285535_04211"/>
<protein>
    <submittedName>
        <fullName evidence="2">Aldo/keto reductase</fullName>
    </submittedName>
</protein>
<dbReference type="InterPro" id="IPR036812">
    <property type="entry name" value="NAD(P)_OxRdtase_dom_sf"/>
</dbReference>
<dbReference type="AlphaFoldDB" id="A0A4S3PYK2"/>
<dbReference type="InterPro" id="IPR023210">
    <property type="entry name" value="NADP_OxRdtase_dom"/>
</dbReference>
<dbReference type="PANTHER" id="PTHR43312:SF1">
    <property type="entry name" value="NADP-DEPENDENT OXIDOREDUCTASE DOMAIN-CONTAINING PROTEIN"/>
    <property type="match status" value="1"/>
</dbReference>
<dbReference type="GO" id="GO:0016491">
    <property type="term" value="F:oxidoreductase activity"/>
    <property type="evidence" value="ECO:0007669"/>
    <property type="project" value="InterPro"/>
</dbReference>
<dbReference type="CDD" id="cd19086">
    <property type="entry name" value="AKR_AKR11C1"/>
    <property type="match status" value="1"/>
</dbReference>
<dbReference type="OrthoDB" id="9773828at2"/>
<organism evidence="2 3">
    <name type="scientific">Bacillus timonensis</name>
    <dbReference type="NCBI Taxonomy" id="1033734"/>
    <lineage>
        <taxon>Bacteria</taxon>
        <taxon>Bacillati</taxon>
        <taxon>Bacillota</taxon>
        <taxon>Bacilli</taxon>
        <taxon>Bacillales</taxon>
        <taxon>Bacillaceae</taxon>
        <taxon>Bacillus</taxon>
    </lineage>
</organism>
<dbReference type="Proteomes" id="UP000306477">
    <property type="component" value="Unassembled WGS sequence"/>
</dbReference>
<dbReference type="EMBL" id="SLUB01000002">
    <property type="protein sequence ID" value="THE15000.1"/>
    <property type="molecule type" value="Genomic_DNA"/>
</dbReference>